<evidence type="ECO:0000313" key="1">
    <source>
        <dbReference type="EMBL" id="GAA0876969.1"/>
    </source>
</evidence>
<accession>A0ABP3Y9X0</accession>
<dbReference type="Proteomes" id="UP001501126">
    <property type="component" value="Unassembled WGS sequence"/>
</dbReference>
<dbReference type="EMBL" id="BAAAFH010000022">
    <property type="protein sequence ID" value="GAA0876969.1"/>
    <property type="molecule type" value="Genomic_DNA"/>
</dbReference>
<dbReference type="RefSeq" id="WP_343790882.1">
    <property type="nucleotide sequence ID" value="NZ_BAAAFH010000022.1"/>
</dbReference>
<gene>
    <name evidence="1" type="ORF">GCM10009118_33790</name>
</gene>
<sequence>MPKLQKIVLFLMTICVSYVGLGQVVNYDFVQPVPPEYGNILSIPPKLFGNYRDTSGNQKITVKARGIYISSNIYGSISREEIRESSKYEVRNDHIFGINEYDSLPCTLEGENYYFGLRKTTELFSFNGANTLRKQNIDRLDNNYILCFSENGYWLPMLLNFTDNKLIIYNPSFDDVENAFDVITDKFREEKEGVTRIHLHPGGEEWEKIDLSLYFSHPTVYLRE</sequence>
<comment type="caution">
    <text evidence="1">The sequence shown here is derived from an EMBL/GenBank/DDBJ whole genome shotgun (WGS) entry which is preliminary data.</text>
</comment>
<keyword evidence="2" id="KW-1185">Reference proteome</keyword>
<protein>
    <submittedName>
        <fullName evidence="1">Uncharacterized protein</fullName>
    </submittedName>
</protein>
<reference evidence="2" key="1">
    <citation type="journal article" date="2019" name="Int. J. Syst. Evol. Microbiol.">
        <title>The Global Catalogue of Microorganisms (GCM) 10K type strain sequencing project: providing services to taxonomists for standard genome sequencing and annotation.</title>
        <authorList>
            <consortium name="The Broad Institute Genomics Platform"/>
            <consortium name="The Broad Institute Genome Sequencing Center for Infectious Disease"/>
            <person name="Wu L."/>
            <person name="Ma J."/>
        </authorList>
    </citation>
    <scope>NUCLEOTIDE SEQUENCE [LARGE SCALE GENOMIC DNA]</scope>
    <source>
        <strain evidence="2">JCM 16083</strain>
    </source>
</reference>
<name>A0ABP3Y9X0_9FLAO</name>
<evidence type="ECO:0000313" key="2">
    <source>
        <dbReference type="Proteomes" id="UP001501126"/>
    </source>
</evidence>
<organism evidence="1 2">
    <name type="scientific">Wandonia haliotis</name>
    <dbReference type="NCBI Taxonomy" id="574963"/>
    <lineage>
        <taxon>Bacteria</taxon>
        <taxon>Pseudomonadati</taxon>
        <taxon>Bacteroidota</taxon>
        <taxon>Flavobacteriia</taxon>
        <taxon>Flavobacteriales</taxon>
        <taxon>Crocinitomicaceae</taxon>
        <taxon>Wandonia</taxon>
    </lineage>
</organism>
<proteinExistence type="predicted"/>